<evidence type="ECO:0000256" key="1">
    <source>
        <dbReference type="SAM" id="Phobius"/>
    </source>
</evidence>
<keyword evidence="1" id="KW-0812">Transmembrane</keyword>
<evidence type="ECO:0000313" key="2">
    <source>
        <dbReference type="EnsemblMetazoa" id="GMOY004508-PA"/>
    </source>
</evidence>
<dbReference type="EMBL" id="CCAG010019445">
    <property type="status" value="NOT_ANNOTATED_CDS"/>
    <property type="molecule type" value="Genomic_DNA"/>
</dbReference>
<sequence>MRAGIIMLHCLLIIAGILYILLNISTLMHTIDMMYAIIYITTNARMYVYWQCKAMK</sequence>
<dbReference type="Proteomes" id="UP000092444">
    <property type="component" value="Unassembled WGS sequence"/>
</dbReference>
<keyword evidence="3" id="KW-1185">Reference proteome</keyword>
<proteinExistence type="predicted"/>
<feature type="transmembrane region" description="Helical" evidence="1">
    <location>
        <begin position="7"/>
        <end position="27"/>
    </location>
</feature>
<evidence type="ECO:0000313" key="3">
    <source>
        <dbReference type="Proteomes" id="UP000092444"/>
    </source>
</evidence>
<reference evidence="2" key="1">
    <citation type="submission" date="2020-05" db="UniProtKB">
        <authorList>
            <consortium name="EnsemblMetazoa"/>
        </authorList>
    </citation>
    <scope>IDENTIFICATION</scope>
    <source>
        <strain evidence="2">Yale</strain>
    </source>
</reference>
<accession>A0A1B0FL20</accession>
<keyword evidence="1" id="KW-0472">Membrane</keyword>
<protein>
    <submittedName>
        <fullName evidence="2">Uncharacterized protein</fullName>
    </submittedName>
</protein>
<organism evidence="2 3">
    <name type="scientific">Glossina morsitans morsitans</name>
    <name type="common">Savannah tsetse fly</name>
    <dbReference type="NCBI Taxonomy" id="37546"/>
    <lineage>
        <taxon>Eukaryota</taxon>
        <taxon>Metazoa</taxon>
        <taxon>Ecdysozoa</taxon>
        <taxon>Arthropoda</taxon>
        <taxon>Hexapoda</taxon>
        <taxon>Insecta</taxon>
        <taxon>Pterygota</taxon>
        <taxon>Neoptera</taxon>
        <taxon>Endopterygota</taxon>
        <taxon>Diptera</taxon>
        <taxon>Brachycera</taxon>
        <taxon>Muscomorpha</taxon>
        <taxon>Hippoboscoidea</taxon>
        <taxon>Glossinidae</taxon>
        <taxon>Glossina</taxon>
    </lineage>
</organism>
<dbReference type="EnsemblMetazoa" id="GMOY004508-RA">
    <property type="protein sequence ID" value="GMOY004508-PA"/>
    <property type="gene ID" value="GMOY004508"/>
</dbReference>
<keyword evidence="1" id="KW-1133">Transmembrane helix</keyword>
<name>A0A1B0FL20_GLOMM</name>
<dbReference type="AlphaFoldDB" id="A0A1B0FL20"/>
<dbReference type="VEuPathDB" id="VectorBase:GMOY004508"/>